<dbReference type="InterPro" id="IPR036513">
    <property type="entry name" value="STAS_dom_sf"/>
</dbReference>
<name>A0A3B0VC63_9ZZZZ</name>
<evidence type="ECO:0000313" key="1">
    <source>
        <dbReference type="EMBL" id="VAW40481.1"/>
    </source>
</evidence>
<organism evidence="1">
    <name type="scientific">hydrothermal vent metagenome</name>
    <dbReference type="NCBI Taxonomy" id="652676"/>
    <lineage>
        <taxon>unclassified sequences</taxon>
        <taxon>metagenomes</taxon>
        <taxon>ecological metagenomes</taxon>
    </lineage>
</organism>
<dbReference type="InterPro" id="IPR021866">
    <property type="entry name" value="SpoIIAA-like"/>
</dbReference>
<accession>A0A3B0VC63</accession>
<sequence length="126" mass="14366">MIKKHGLTLGLSRVDEHVFMELKAVGKLTHEDYQTITPVLESTIAGIDHPKINVLIDATEFEGWEVRALWDDFKLGLKHGQEFQKMAIVGNKKWMSYAVKVGSWFIAGNAKHFEDLTDAIVWLNEK</sequence>
<gene>
    <name evidence="1" type="ORF">MNBD_GAMMA01-1860</name>
</gene>
<evidence type="ECO:0008006" key="2">
    <source>
        <dbReference type="Google" id="ProtNLM"/>
    </source>
</evidence>
<proteinExistence type="predicted"/>
<dbReference type="InterPro" id="IPR038396">
    <property type="entry name" value="SpoIIAA-like_sf"/>
</dbReference>
<dbReference type="AlphaFoldDB" id="A0A3B0VC63"/>
<dbReference type="EMBL" id="UOEW01000272">
    <property type="protein sequence ID" value="VAW40481.1"/>
    <property type="molecule type" value="Genomic_DNA"/>
</dbReference>
<dbReference type="Gene3D" id="3.40.50.10600">
    <property type="entry name" value="SpoIIaa-like domains"/>
    <property type="match status" value="1"/>
</dbReference>
<protein>
    <recommendedName>
        <fullName evidence="2">STAS/SEC14 domain-containing protein</fullName>
    </recommendedName>
</protein>
<dbReference type="SUPFAM" id="SSF52091">
    <property type="entry name" value="SpoIIaa-like"/>
    <property type="match status" value="1"/>
</dbReference>
<dbReference type="Pfam" id="PF11964">
    <property type="entry name" value="SpoIIAA-like"/>
    <property type="match status" value="1"/>
</dbReference>
<reference evidence="1" key="1">
    <citation type="submission" date="2018-06" db="EMBL/GenBank/DDBJ databases">
        <authorList>
            <person name="Zhirakovskaya E."/>
        </authorList>
    </citation>
    <scope>NUCLEOTIDE SEQUENCE</scope>
</reference>